<protein>
    <recommendedName>
        <fullName evidence="1">protein acetyllysine N-acetyltransferase</fullName>
        <ecNumber evidence="1">2.3.1.286</ecNumber>
    </recommendedName>
</protein>
<evidence type="ECO:0000256" key="7">
    <source>
        <dbReference type="PROSITE-ProRule" id="PRU00236"/>
    </source>
</evidence>
<dbReference type="SUPFAM" id="SSF52467">
    <property type="entry name" value="DHS-like NAD/FAD-binding domain"/>
    <property type="match status" value="1"/>
</dbReference>
<dbReference type="GO" id="GO:0005634">
    <property type="term" value="C:nucleus"/>
    <property type="evidence" value="ECO:0007669"/>
    <property type="project" value="TreeGrafter"/>
</dbReference>
<dbReference type="FunFam" id="3.40.50.1220:FF:000038">
    <property type="entry name" value="NAD-dependent protein deacetylase sirtuin-6 isoform X2"/>
    <property type="match status" value="1"/>
</dbReference>
<evidence type="ECO:0000313" key="10">
    <source>
        <dbReference type="Proteomes" id="UP001163046"/>
    </source>
</evidence>
<feature type="binding site" evidence="7">
    <location>
        <position position="141"/>
    </location>
    <ligand>
        <name>Zn(2+)</name>
        <dbReference type="ChEBI" id="CHEBI:29105"/>
    </ligand>
</feature>
<keyword evidence="5" id="KW-0520">NAD</keyword>
<keyword evidence="2 9" id="KW-0808">Transferase</keyword>
<evidence type="ECO:0000256" key="4">
    <source>
        <dbReference type="ARBA" id="ARBA00022833"/>
    </source>
</evidence>
<dbReference type="Pfam" id="PF02146">
    <property type="entry name" value="SIR2"/>
    <property type="match status" value="1"/>
</dbReference>
<name>A0A9W9ZXB4_9CNID</name>
<dbReference type="InterPro" id="IPR050134">
    <property type="entry name" value="NAD-dep_sirtuin_deacylases"/>
</dbReference>
<keyword evidence="10" id="KW-1185">Reference proteome</keyword>
<evidence type="ECO:0000256" key="3">
    <source>
        <dbReference type="ARBA" id="ARBA00022723"/>
    </source>
</evidence>
<gene>
    <name evidence="9" type="primary">SIRT6</name>
    <name evidence="9" type="ORF">OS493_030282</name>
</gene>
<reference evidence="9" key="1">
    <citation type="submission" date="2023-01" db="EMBL/GenBank/DDBJ databases">
        <title>Genome assembly of the deep-sea coral Lophelia pertusa.</title>
        <authorList>
            <person name="Herrera S."/>
            <person name="Cordes E."/>
        </authorList>
    </citation>
    <scope>NUCLEOTIDE SEQUENCE</scope>
    <source>
        <strain evidence="9">USNM1676648</strain>
        <tissue evidence="9">Polyp</tissue>
    </source>
</reference>
<feature type="binding site" evidence="7">
    <location>
        <position position="166"/>
    </location>
    <ligand>
        <name>Zn(2+)</name>
        <dbReference type="ChEBI" id="CHEBI:29105"/>
    </ligand>
</feature>
<sequence length="215" mass="24431">MSVNYAAGLSYYPHKGKCGLPEVFDSPEQFDQKIAEFTKLVRDSKHIVFHTGAGVSTSAGIPDFRGPKGVWTLEEKGKTPQMETTFDDAKPSLTHMALVKLVEQNVVQYVVSQNVDGLHIKSGLSRSKISELHGNMFIEKCDRCEREYIRRNAVTTVGLKKTGRVCERKEEVAEICTQSDSDRAAILIVRQEEFLVQKRRNWINNCREQAILRWN</sequence>
<proteinExistence type="inferred from homology"/>
<evidence type="ECO:0000313" key="9">
    <source>
        <dbReference type="EMBL" id="KAJ7389596.1"/>
    </source>
</evidence>
<dbReference type="InterPro" id="IPR003000">
    <property type="entry name" value="Sirtuin"/>
</dbReference>
<evidence type="ECO:0000256" key="6">
    <source>
        <dbReference type="ARBA" id="ARBA00038170"/>
    </source>
</evidence>
<accession>A0A9W9ZXB4</accession>
<dbReference type="GO" id="GO:0070403">
    <property type="term" value="F:NAD+ binding"/>
    <property type="evidence" value="ECO:0007669"/>
    <property type="project" value="InterPro"/>
</dbReference>
<dbReference type="GO" id="GO:0046872">
    <property type="term" value="F:metal ion binding"/>
    <property type="evidence" value="ECO:0007669"/>
    <property type="project" value="UniProtKB-KW"/>
</dbReference>
<comment type="caution">
    <text evidence="9">The sequence shown here is derived from an EMBL/GenBank/DDBJ whole genome shotgun (WGS) entry which is preliminary data.</text>
</comment>
<dbReference type="PROSITE" id="PS50305">
    <property type="entry name" value="SIRTUIN"/>
    <property type="match status" value="1"/>
</dbReference>
<evidence type="ECO:0000259" key="8">
    <source>
        <dbReference type="PROSITE" id="PS50305"/>
    </source>
</evidence>
<dbReference type="OrthoDB" id="2919105at2759"/>
<keyword evidence="3 7" id="KW-0479">Metal-binding</keyword>
<feature type="binding site" evidence="7">
    <location>
        <position position="144"/>
    </location>
    <ligand>
        <name>Zn(2+)</name>
        <dbReference type="ChEBI" id="CHEBI:29105"/>
    </ligand>
</feature>
<feature type="domain" description="Deacetylase sirtuin-type" evidence="8">
    <location>
        <begin position="27"/>
        <end position="215"/>
    </location>
</feature>
<comment type="similarity">
    <text evidence="6">Belongs to the sirtuin family. Class IV subfamily.</text>
</comment>
<keyword evidence="9" id="KW-0328">Glycosyltransferase</keyword>
<dbReference type="GO" id="GO:0000122">
    <property type="term" value="P:negative regulation of transcription by RNA polymerase II"/>
    <property type="evidence" value="ECO:0007669"/>
    <property type="project" value="TreeGrafter"/>
</dbReference>
<dbReference type="Gene3D" id="3.40.50.1220">
    <property type="entry name" value="TPP-binding domain"/>
    <property type="match status" value="1"/>
</dbReference>
<dbReference type="InterPro" id="IPR029035">
    <property type="entry name" value="DHS-like_NAD/FAD-binding_dom"/>
</dbReference>
<organism evidence="9 10">
    <name type="scientific">Desmophyllum pertusum</name>
    <dbReference type="NCBI Taxonomy" id="174260"/>
    <lineage>
        <taxon>Eukaryota</taxon>
        <taxon>Metazoa</taxon>
        <taxon>Cnidaria</taxon>
        <taxon>Anthozoa</taxon>
        <taxon>Hexacorallia</taxon>
        <taxon>Scleractinia</taxon>
        <taxon>Caryophylliina</taxon>
        <taxon>Caryophylliidae</taxon>
        <taxon>Desmophyllum</taxon>
    </lineage>
</organism>
<dbReference type="EMBL" id="MU825428">
    <property type="protein sequence ID" value="KAJ7389596.1"/>
    <property type="molecule type" value="Genomic_DNA"/>
</dbReference>
<dbReference type="AlphaFoldDB" id="A0A9W9ZXB4"/>
<keyword evidence="4 7" id="KW-0862">Zinc</keyword>
<evidence type="ECO:0000256" key="5">
    <source>
        <dbReference type="ARBA" id="ARBA00023027"/>
    </source>
</evidence>
<dbReference type="Proteomes" id="UP001163046">
    <property type="component" value="Unassembled WGS sequence"/>
</dbReference>
<feature type="binding site" evidence="7">
    <location>
        <position position="206"/>
    </location>
    <ligand>
        <name>Zn(2+)</name>
        <dbReference type="ChEBI" id="CHEBI:29105"/>
    </ligand>
</feature>
<dbReference type="EC" id="2.3.1.286" evidence="1"/>
<dbReference type="GO" id="GO:0016757">
    <property type="term" value="F:glycosyltransferase activity"/>
    <property type="evidence" value="ECO:0007669"/>
    <property type="project" value="UniProtKB-KW"/>
</dbReference>
<dbReference type="InterPro" id="IPR026590">
    <property type="entry name" value="Ssirtuin_cat_dom"/>
</dbReference>
<dbReference type="PANTHER" id="PTHR11085:SF12">
    <property type="entry name" value="NAD-DEPENDENT PROTEIN DEACYLASE SIRTUIN-6"/>
    <property type="match status" value="1"/>
</dbReference>
<dbReference type="GO" id="GO:0046969">
    <property type="term" value="F:histone H3K9 deacetylase activity, NAD-dependent"/>
    <property type="evidence" value="ECO:0007669"/>
    <property type="project" value="TreeGrafter"/>
</dbReference>
<dbReference type="PANTHER" id="PTHR11085">
    <property type="entry name" value="NAD-DEPENDENT PROTEIN DEACYLASE SIRTUIN-5, MITOCHONDRIAL-RELATED"/>
    <property type="match status" value="1"/>
</dbReference>
<evidence type="ECO:0000256" key="1">
    <source>
        <dbReference type="ARBA" id="ARBA00012928"/>
    </source>
</evidence>
<feature type="active site" description="Proton acceptor" evidence="7">
    <location>
        <position position="133"/>
    </location>
</feature>
<dbReference type="GO" id="GO:0003714">
    <property type="term" value="F:transcription corepressor activity"/>
    <property type="evidence" value="ECO:0007669"/>
    <property type="project" value="TreeGrafter"/>
</dbReference>
<evidence type="ECO:0000256" key="2">
    <source>
        <dbReference type="ARBA" id="ARBA00022679"/>
    </source>
</evidence>